<dbReference type="SUPFAM" id="SSF158837">
    <property type="entry name" value="AGR C 984p-like"/>
    <property type="match status" value="1"/>
</dbReference>
<organism evidence="1 2">
    <name type="scientific">Aristophania vespae</name>
    <dbReference type="NCBI Taxonomy" id="2697033"/>
    <lineage>
        <taxon>Bacteria</taxon>
        <taxon>Pseudomonadati</taxon>
        <taxon>Pseudomonadota</taxon>
        <taxon>Alphaproteobacteria</taxon>
        <taxon>Acetobacterales</taxon>
        <taxon>Acetobacteraceae</taxon>
        <taxon>Aristophania</taxon>
    </lineage>
</organism>
<dbReference type="AlphaFoldDB" id="A0A6P1NDU0"/>
<dbReference type="EMBL" id="CP047653">
    <property type="protein sequence ID" value="QHI96486.1"/>
    <property type="molecule type" value="Genomic_DNA"/>
</dbReference>
<accession>A0A6P1NDU0</accession>
<keyword evidence="2" id="KW-1185">Reference proteome</keyword>
<dbReference type="InterPro" id="IPR023157">
    <property type="entry name" value="AGR-C-984p-like_sf"/>
</dbReference>
<geneLocation type="plasmid" evidence="1 2">
    <name>unnamed1</name>
</geneLocation>
<keyword evidence="1" id="KW-0614">Plasmid</keyword>
<dbReference type="RefSeq" id="WP_160619543.1">
    <property type="nucleotide sequence ID" value="NZ_CP047653.1"/>
</dbReference>
<protein>
    <submittedName>
        <fullName evidence="1">DUF1217 domain-containing protein</fullName>
    </submittedName>
</protein>
<dbReference type="Pfam" id="PF06748">
    <property type="entry name" value="DUF1217"/>
    <property type="match status" value="1"/>
</dbReference>
<dbReference type="InterPro" id="IPR010626">
    <property type="entry name" value="DUF1217"/>
</dbReference>
<evidence type="ECO:0000313" key="1">
    <source>
        <dbReference type="EMBL" id="QHI96486.1"/>
    </source>
</evidence>
<dbReference type="Gene3D" id="1.10.3700.10">
    <property type="entry name" value="AGR C 984p-like"/>
    <property type="match status" value="1"/>
</dbReference>
<sequence>MGLGSLSPVAQYITAVKDEQKVADIYVKTDATTKRYLEDFRKKAPSITTPKQLMDDFTSNKVVLEAYNLGSVAKQPALEKKLLTENPHYHKALAATSKNAAWLAFADAFDKIRTKTATLNVPLEPEPVDTTSPTSSGAYSMTPDFIEATAKSYELRQYENSKDLQKSGVGNALYFTRTMQSGKIKDINDLMSDATIMKVVEAVNGYNPDQFAALDFQQQQRIMKQKVDLKEFTDADGNPDAKKIQRYAERYLTVVQLHPEYNQIDQPANIMDLFGGDTGEDGILALFV</sequence>
<gene>
    <name evidence="1" type="ORF">GT348_09005</name>
</gene>
<dbReference type="Proteomes" id="UP000463975">
    <property type="component" value="Plasmid unnamed1"/>
</dbReference>
<name>A0A6P1NDU0_9PROT</name>
<proteinExistence type="predicted"/>
<dbReference type="KEGG" id="bomb:GT348_09005"/>
<evidence type="ECO:0000313" key="2">
    <source>
        <dbReference type="Proteomes" id="UP000463975"/>
    </source>
</evidence>
<reference evidence="1 2" key="1">
    <citation type="submission" date="2020-01" db="EMBL/GenBank/DDBJ databases">
        <title>Genome sequencing of strain KACC 21507.</title>
        <authorList>
            <person name="Heo J."/>
            <person name="Kim S.-J."/>
            <person name="Kim J.-S."/>
            <person name="Hong S.-B."/>
            <person name="Kwon S.-W."/>
        </authorList>
    </citation>
    <scope>NUCLEOTIDE SEQUENCE [LARGE SCALE GENOMIC DNA]</scope>
    <source>
        <strain evidence="1 2">KACC 21507</strain>
        <plasmid evidence="1 2">unnamed1</plasmid>
    </source>
</reference>